<gene>
    <name evidence="3" type="ORF">H6A60_01545</name>
</gene>
<dbReference type="InterPro" id="IPR009936">
    <property type="entry name" value="DUF1468"/>
</dbReference>
<reference evidence="3 4" key="1">
    <citation type="journal article" date="2021" name="Sci. Rep.">
        <title>The distribution of antibiotic resistance genes in chicken gut microbiota commensals.</title>
        <authorList>
            <person name="Juricova H."/>
            <person name="Matiasovicova J."/>
            <person name="Kubasova T."/>
            <person name="Cejkova D."/>
            <person name="Rychlik I."/>
        </authorList>
    </citation>
    <scope>NUCLEOTIDE SEQUENCE [LARGE SCALE GENOMIC DNA]</scope>
    <source>
        <strain evidence="3 4">An829</strain>
    </source>
</reference>
<dbReference type="EMBL" id="JACJJC010000002">
    <property type="protein sequence ID" value="MBM6703195.1"/>
    <property type="molecule type" value="Genomic_DNA"/>
</dbReference>
<feature type="transmembrane region" description="Helical" evidence="1">
    <location>
        <begin position="75"/>
        <end position="93"/>
    </location>
</feature>
<feature type="transmembrane region" description="Helical" evidence="1">
    <location>
        <begin position="9"/>
        <end position="28"/>
    </location>
</feature>
<keyword evidence="1" id="KW-1133">Transmembrane helix</keyword>
<keyword evidence="4" id="KW-1185">Reference proteome</keyword>
<name>A0ABS2DR52_9BURK</name>
<keyword evidence="1" id="KW-0472">Membrane</keyword>
<evidence type="ECO:0000313" key="3">
    <source>
        <dbReference type="EMBL" id="MBM6703195.1"/>
    </source>
</evidence>
<evidence type="ECO:0000313" key="4">
    <source>
        <dbReference type="Proteomes" id="UP000715095"/>
    </source>
</evidence>
<keyword evidence="1" id="KW-0812">Transmembrane</keyword>
<dbReference type="Pfam" id="PF07331">
    <property type="entry name" value="TctB"/>
    <property type="match status" value="1"/>
</dbReference>
<dbReference type="RefSeq" id="WP_205101591.1">
    <property type="nucleotide sequence ID" value="NZ_JACJJC010000002.1"/>
</dbReference>
<accession>A0ABS2DR52</accession>
<feature type="transmembrane region" description="Helical" evidence="1">
    <location>
        <begin position="40"/>
        <end position="63"/>
    </location>
</feature>
<evidence type="ECO:0000256" key="1">
    <source>
        <dbReference type="SAM" id="Phobius"/>
    </source>
</evidence>
<proteinExistence type="predicted"/>
<evidence type="ECO:0000259" key="2">
    <source>
        <dbReference type="Pfam" id="PF07331"/>
    </source>
</evidence>
<feature type="domain" description="DUF1468" evidence="2">
    <location>
        <begin position="10"/>
        <end position="148"/>
    </location>
</feature>
<protein>
    <submittedName>
        <fullName evidence="3">Tripartite tricarboxylate transporter TctB family protein</fullName>
    </submittedName>
</protein>
<sequence>MRIQNQKDFAAGMFYIVIGITAILTLKGNELGTLARMGPGYFPTIVASGLILTGLAIAIKAALRAPVAADDGNIRFGKPISALLILGSAAFYAATLLKLGFFLSIGGMIVIASLAHPAFKLRDALASAVFLTVLSAALFIWGLGLIVPLWPVFF</sequence>
<organism evidence="3 4">
    <name type="scientific">Sutterella massiliensis</name>
    <dbReference type="NCBI Taxonomy" id="1816689"/>
    <lineage>
        <taxon>Bacteria</taxon>
        <taxon>Pseudomonadati</taxon>
        <taxon>Pseudomonadota</taxon>
        <taxon>Betaproteobacteria</taxon>
        <taxon>Burkholderiales</taxon>
        <taxon>Sutterellaceae</taxon>
        <taxon>Sutterella</taxon>
    </lineage>
</organism>
<comment type="caution">
    <text evidence="3">The sequence shown here is derived from an EMBL/GenBank/DDBJ whole genome shotgun (WGS) entry which is preliminary data.</text>
</comment>
<feature type="transmembrane region" description="Helical" evidence="1">
    <location>
        <begin position="128"/>
        <end position="150"/>
    </location>
</feature>
<feature type="transmembrane region" description="Helical" evidence="1">
    <location>
        <begin position="99"/>
        <end position="116"/>
    </location>
</feature>
<dbReference type="Proteomes" id="UP000715095">
    <property type="component" value="Unassembled WGS sequence"/>
</dbReference>